<name>A0A6H2EN06_9ACTO</name>
<feature type="domain" description="Phospholipid/glycerol acyltransferase" evidence="3">
    <location>
        <begin position="52"/>
        <end position="175"/>
    </location>
</feature>
<evidence type="ECO:0000259" key="3">
    <source>
        <dbReference type="SMART" id="SM00563"/>
    </source>
</evidence>
<dbReference type="CDD" id="cd07989">
    <property type="entry name" value="LPLAT_AGPAT-like"/>
    <property type="match status" value="1"/>
</dbReference>
<evidence type="ECO:0000256" key="2">
    <source>
        <dbReference type="ARBA" id="ARBA00023315"/>
    </source>
</evidence>
<dbReference type="Proteomes" id="UP000502298">
    <property type="component" value="Chromosome"/>
</dbReference>
<dbReference type="AlphaFoldDB" id="A0A6H2EN06"/>
<keyword evidence="2 4" id="KW-0012">Acyltransferase</keyword>
<dbReference type="SMART" id="SM00563">
    <property type="entry name" value="PlsC"/>
    <property type="match status" value="1"/>
</dbReference>
<dbReference type="InterPro" id="IPR002123">
    <property type="entry name" value="Plipid/glycerol_acylTrfase"/>
</dbReference>
<organism evidence="4 5">
    <name type="scientific">Arcanobacterium buesumense</name>
    <dbReference type="NCBI Taxonomy" id="2722751"/>
    <lineage>
        <taxon>Bacteria</taxon>
        <taxon>Bacillati</taxon>
        <taxon>Actinomycetota</taxon>
        <taxon>Actinomycetes</taxon>
        <taxon>Actinomycetales</taxon>
        <taxon>Actinomycetaceae</taxon>
        <taxon>Arcanobacterium</taxon>
    </lineage>
</organism>
<dbReference type="GO" id="GO:0005886">
    <property type="term" value="C:plasma membrane"/>
    <property type="evidence" value="ECO:0007669"/>
    <property type="project" value="TreeGrafter"/>
</dbReference>
<dbReference type="SUPFAM" id="SSF69593">
    <property type="entry name" value="Glycerol-3-phosphate (1)-acyltransferase"/>
    <property type="match status" value="1"/>
</dbReference>
<sequence length="236" mass="25764">MSELHPLDDYHSDGKRKIRKAVRKVLTRPVLKTLLNATVWGEENVEDLTGAYIVVGNHSSHLDAPMVFSLLPDHMTDNLATGAAADYFYRKKGIAKLTSVFFNTYPIERKGKSVGAHAGRAAGMTSRLLRDGIPILIFPEGTRSRDGKIGVFKPGAAAIALKIGVPIVPLAMSGGHEAMPVGKVIPALNHPEVEMYIGEPMFGKPNETAEDFIGRVRHQIEMMLEQKTANPDLSLD</sequence>
<dbReference type="RefSeq" id="WP_168918378.1">
    <property type="nucleotide sequence ID" value="NZ_CP050804.1"/>
</dbReference>
<dbReference type="EMBL" id="CP050804">
    <property type="protein sequence ID" value="QJC22456.1"/>
    <property type="molecule type" value="Genomic_DNA"/>
</dbReference>
<dbReference type="KEGG" id="arca:HC352_08015"/>
<reference evidence="4 5" key="1">
    <citation type="submission" date="2020-03" db="EMBL/GenBank/DDBJ databases">
        <title>Complete genome of Arcanobacterium buesumensis sp. nov. strain 2701.</title>
        <authorList>
            <person name="Borowiak M."/>
            <person name="Alssahen M."/>
            <person name="Laemmler C."/>
            <person name="Malorny B."/>
            <person name="Hassan A."/>
            <person name="Prenger-Berninghoff E."/>
            <person name="Ploetz M."/>
            <person name="Abdulmawjood A."/>
        </authorList>
    </citation>
    <scope>NUCLEOTIDE SEQUENCE [LARGE SCALE GENOMIC DNA]</scope>
    <source>
        <strain evidence="4 5">2701</strain>
    </source>
</reference>
<gene>
    <name evidence="4" type="ORF">HC352_08015</name>
</gene>
<keyword evidence="5" id="KW-1185">Reference proteome</keyword>
<dbReference type="Pfam" id="PF01553">
    <property type="entry name" value="Acyltransferase"/>
    <property type="match status" value="1"/>
</dbReference>
<protein>
    <submittedName>
        <fullName evidence="4">1-acyl-sn-glycerol-3-phosphate acyltransferase</fullName>
    </submittedName>
</protein>
<evidence type="ECO:0000313" key="5">
    <source>
        <dbReference type="Proteomes" id="UP000502298"/>
    </source>
</evidence>
<proteinExistence type="predicted"/>
<dbReference type="GO" id="GO:0006654">
    <property type="term" value="P:phosphatidic acid biosynthetic process"/>
    <property type="evidence" value="ECO:0007669"/>
    <property type="project" value="TreeGrafter"/>
</dbReference>
<dbReference type="GO" id="GO:0003841">
    <property type="term" value="F:1-acylglycerol-3-phosphate O-acyltransferase activity"/>
    <property type="evidence" value="ECO:0007669"/>
    <property type="project" value="TreeGrafter"/>
</dbReference>
<keyword evidence="1 4" id="KW-0808">Transferase</keyword>
<dbReference type="PANTHER" id="PTHR10434">
    <property type="entry name" value="1-ACYL-SN-GLYCEROL-3-PHOSPHATE ACYLTRANSFERASE"/>
    <property type="match status" value="1"/>
</dbReference>
<dbReference type="PANTHER" id="PTHR10434:SF11">
    <property type="entry name" value="1-ACYL-SN-GLYCEROL-3-PHOSPHATE ACYLTRANSFERASE"/>
    <property type="match status" value="1"/>
</dbReference>
<accession>A0A6H2EN06</accession>
<evidence type="ECO:0000256" key="1">
    <source>
        <dbReference type="ARBA" id="ARBA00022679"/>
    </source>
</evidence>
<evidence type="ECO:0000313" key="4">
    <source>
        <dbReference type="EMBL" id="QJC22456.1"/>
    </source>
</evidence>